<keyword evidence="3 12" id="KW-1133">Transmembrane helix</keyword>
<dbReference type="Gene3D" id="1.20.1070.10">
    <property type="entry name" value="Rhodopsin 7-helix transmembrane proteins"/>
    <property type="match status" value="1"/>
</dbReference>
<name>A0A401SJK8_CHIPU</name>
<keyword evidence="8" id="KW-0325">Glycoprotein</keyword>
<dbReference type="STRING" id="137246.A0A401SJK8"/>
<dbReference type="PRINTS" id="PR00237">
    <property type="entry name" value="GPCRRHODOPSN"/>
</dbReference>
<comment type="function">
    <text evidence="12">Receptor for angiotensin II, a vasoconstricting peptide, which acts as a key regulator of blood pressure and sodium retention by the kidney. The activated receptor in turn couples to G-alpha proteins G(q) and thus activates phospholipase C and increases the cytosolic Ca(2+) concentrations, which in turn triggers cellular responses such as stimulation of protein kinase C.</text>
</comment>
<dbReference type="GO" id="GO:0007204">
    <property type="term" value="P:positive regulation of cytosolic calcium ion concentration"/>
    <property type="evidence" value="ECO:0007669"/>
    <property type="project" value="TreeGrafter"/>
</dbReference>
<keyword evidence="7 11" id="KW-0675">Receptor</keyword>
<dbReference type="GO" id="GO:0006955">
    <property type="term" value="P:immune response"/>
    <property type="evidence" value="ECO:0007669"/>
    <property type="project" value="TreeGrafter"/>
</dbReference>
<evidence type="ECO:0000256" key="11">
    <source>
        <dbReference type="RuleBase" id="RU000688"/>
    </source>
</evidence>
<dbReference type="GO" id="GO:0001596">
    <property type="term" value="F:angiotensin type I receptor activity"/>
    <property type="evidence" value="ECO:0007669"/>
    <property type="project" value="UniProtKB-UniRule"/>
</dbReference>
<dbReference type="Proteomes" id="UP000287033">
    <property type="component" value="Unassembled WGS sequence"/>
</dbReference>
<dbReference type="GO" id="GO:0019722">
    <property type="term" value="P:calcium-mediated signaling"/>
    <property type="evidence" value="ECO:0007669"/>
    <property type="project" value="TreeGrafter"/>
</dbReference>
<gene>
    <name evidence="14" type="ORF">chiPu_0008971</name>
</gene>
<reference evidence="14 15" key="1">
    <citation type="journal article" date="2018" name="Nat. Ecol. Evol.">
        <title>Shark genomes provide insights into elasmobranch evolution and the origin of vertebrates.</title>
        <authorList>
            <person name="Hara Y"/>
            <person name="Yamaguchi K"/>
            <person name="Onimaru K"/>
            <person name="Kadota M"/>
            <person name="Koyanagi M"/>
            <person name="Keeley SD"/>
            <person name="Tatsumi K"/>
            <person name="Tanaka K"/>
            <person name="Motone F"/>
            <person name="Kageyama Y"/>
            <person name="Nozu R"/>
            <person name="Adachi N"/>
            <person name="Nishimura O"/>
            <person name="Nakagawa R"/>
            <person name="Tanegashima C"/>
            <person name="Kiyatake I"/>
            <person name="Matsumoto R"/>
            <person name="Murakumo K"/>
            <person name="Nishida K"/>
            <person name="Terakita A"/>
            <person name="Kuratani S"/>
            <person name="Sato K"/>
            <person name="Hyodo S Kuraku.S."/>
        </authorList>
    </citation>
    <scope>NUCLEOTIDE SEQUENCE [LARGE SCALE GENOMIC DNA]</scope>
</reference>
<keyword evidence="6" id="KW-1015">Disulfide bond</keyword>
<dbReference type="InterPro" id="IPR000248">
    <property type="entry name" value="ATII_rcpt"/>
</dbReference>
<evidence type="ECO:0000256" key="10">
    <source>
        <dbReference type="ARBA" id="ARBA00046119"/>
    </source>
</evidence>
<keyword evidence="15" id="KW-1185">Reference proteome</keyword>
<feature type="transmembrane region" description="Helical" evidence="12">
    <location>
        <begin position="48"/>
        <end position="67"/>
    </location>
</feature>
<evidence type="ECO:0000256" key="8">
    <source>
        <dbReference type="ARBA" id="ARBA00023180"/>
    </source>
</evidence>
<dbReference type="GO" id="GO:0016493">
    <property type="term" value="F:C-C chemokine receptor activity"/>
    <property type="evidence" value="ECO:0007669"/>
    <property type="project" value="TreeGrafter"/>
</dbReference>
<comment type="function">
    <text evidence="10">Receptor for angiotensin II, a vasoconstricting peptide, which acts as a key regulator of blood pressure and sodium retention by the kidney. The activated receptor in turn couples to G-alpha proteins G(q) (GNAQ, GNA11, GNA14 or GNA15) and thus activates phospholipase C and increases the cytosolic Ca(2+) concentrations, which in turn triggers cellular responses such as stimulation of protein kinase C.</text>
</comment>
<dbReference type="SUPFAM" id="SSF81321">
    <property type="entry name" value="Family A G protein-coupled receptor-like"/>
    <property type="match status" value="1"/>
</dbReference>
<dbReference type="GO" id="GO:0009897">
    <property type="term" value="C:external side of plasma membrane"/>
    <property type="evidence" value="ECO:0007669"/>
    <property type="project" value="TreeGrafter"/>
</dbReference>
<keyword evidence="4 11" id="KW-0297">G-protein coupled receptor</keyword>
<feature type="transmembrane region" description="Helical" evidence="12">
    <location>
        <begin position="104"/>
        <end position="124"/>
    </location>
</feature>
<dbReference type="PANTHER" id="PTHR10489:SF952">
    <property type="entry name" value="TYPE-2 ANGIOTENSIN II RECEPTOR"/>
    <property type="match status" value="1"/>
</dbReference>
<dbReference type="AlphaFoldDB" id="A0A401SJK8"/>
<feature type="domain" description="G-protein coupled receptors family 1 profile" evidence="13">
    <location>
        <begin position="1"/>
        <end position="204"/>
    </location>
</feature>
<protein>
    <recommendedName>
        <fullName evidence="12">Type-1 angiotensin II receptor</fullName>
    </recommendedName>
</protein>
<dbReference type="PROSITE" id="PS50262">
    <property type="entry name" value="G_PROTEIN_RECEP_F1_2"/>
    <property type="match status" value="1"/>
</dbReference>
<evidence type="ECO:0000256" key="2">
    <source>
        <dbReference type="ARBA" id="ARBA00022692"/>
    </source>
</evidence>
<evidence type="ECO:0000256" key="9">
    <source>
        <dbReference type="ARBA" id="ARBA00023224"/>
    </source>
</evidence>
<keyword evidence="12" id="KW-1003">Cell membrane</keyword>
<dbReference type="OMA" id="TFNCSHK"/>
<organism evidence="14 15">
    <name type="scientific">Chiloscyllium punctatum</name>
    <name type="common">Brownbanded bambooshark</name>
    <name type="synonym">Hemiscyllium punctatum</name>
    <dbReference type="NCBI Taxonomy" id="137246"/>
    <lineage>
        <taxon>Eukaryota</taxon>
        <taxon>Metazoa</taxon>
        <taxon>Chordata</taxon>
        <taxon>Craniata</taxon>
        <taxon>Vertebrata</taxon>
        <taxon>Chondrichthyes</taxon>
        <taxon>Elasmobranchii</taxon>
        <taxon>Galeomorphii</taxon>
        <taxon>Galeoidea</taxon>
        <taxon>Orectolobiformes</taxon>
        <taxon>Hemiscylliidae</taxon>
        <taxon>Chiloscyllium</taxon>
    </lineage>
</organism>
<dbReference type="GO" id="GO:0019229">
    <property type="term" value="P:regulation of vasoconstriction"/>
    <property type="evidence" value="ECO:0007669"/>
    <property type="project" value="UniProtKB-UniRule"/>
</dbReference>
<dbReference type="InterPro" id="IPR050119">
    <property type="entry name" value="CCR1-9-like"/>
</dbReference>
<dbReference type="Pfam" id="PF00001">
    <property type="entry name" value="7tm_1"/>
    <property type="match status" value="1"/>
</dbReference>
<keyword evidence="9 11" id="KW-0807">Transducer</keyword>
<keyword evidence="5 12" id="KW-0472">Membrane</keyword>
<dbReference type="PRINTS" id="PR00635">
    <property type="entry name" value="ANGIOTENSN1R"/>
</dbReference>
<evidence type="ECO:0000313" key="15">
    <source>
        <dbReference type="Proteomes" id="UP000287033"/>
    </source>
</evidence>
<dbReference type="PANTHER" id="PTHR10489">
    <property type="entry name" value="CELL ADHESION MOLECULE"/>
    <property type="match status" value="1"/>
</dbReference>
<dbReference type="GO" id="GO:0019957">
    <property type="term" value="F:C-C chemokine binding"/>
    <property type="evidence" value="ECO:0007669"/>
    <property type="project" value="TreeGrafter"/>
</dbReference>
<dbReference type="InterPro" id="IPR017452">
    <property type="entry name" value="GPCR_Rhodpsn_7TM"/>
</dbReference>
<proteinExistence type="inferred from homology"/>
<evidence type="ECO:0000256" key="3">
    <source>
        <dbReference type="ARBA" id="ARBA00022989"/>
    </source>
</evidence>
<dbReference type="PRINTS" id="PR00241">
    <property type="entry name" value="ANGIOTENSINR"/>
</dbReference>
<keyword evidence="2 11" id="KW-0812">Transmembrane</keyword>
<dbReference type="EMBL" id="BEZZ01000307">
    <property type="protein sequence ID" value="GCC30520.1"/>
    <property type="molecule type" value="Genomic_DNA"/>
</dbReference>
<evidence type="ECO:0000256" key="12">
    <source>
        <dbReference type="RuleBase" id="RU368058"/>
    </source>
</evidence>
<dbReference type="GO" id="GO:0004945">
    <property type="term" value="F:angiotensin type II receptor activity"/>
    <property type="evidence" value="ECO:0007669"/>
    <property type="project" value="UniProtKB-UniRule"/>
</dbReference>
<feature type="transmembrane region" description="Helical" evidence="12">
    <location>
        <begin position="140"/>
        <end position="164"/>
    </location>
</feature>
<feature type="transmembrane region" description="Helical" evidence="12">
    <location>
        <begin position="184"/>
        <end position="206"/>
    </location>
</feature>
<comment type="caution">
    <text evidence="14">The sequence shown here is derived from an EMBL/GenBank/DDBJ whole genome shotgun (WGS) entry which is preliminary data.</text>
</comment>
<feature type="transmembrane region" description="Helical" evidence="12">
    <location>
        <begin position="16"/>
        <end position="36"/>
    </location>
</feature>
<evidence type="ECO:0000256" key="4">
    <source>
        <dbReference type="ARBA" id="ARBA00023040"/>
    </source>
</evidence>
<sequence length="254" mass="29152">MCKICSSLVSLNLYASIYFITCMSFDRYMVILHPFGSQSEKSLCQARCVIILVWTLALVATFPAIYFRHAQYLENLGNTVCAMVYPPENSNHWSAAMSLMKNTLGFFIPFTVISACYGSVAYHLMRMEVREKNKHKRDKALWMVCAVVLAFFICWLPFHVLTFLDALSKMNFITNCRTITAIDTAMPIVICLGFANSCINPFIYYFMEDHFQVQLTDMAQSGSIKLYNRRNSSTRISSFSHRNNDMRDTDVKNS</sequence>
<evidence type="ECO:0000256" key="6">
    <source>
        <dbReference type="ARBA" id="ARBA00023157"/>
    </source>
</evidence>
<evidence type="ECO:0000259" key="13">
    <source>
        <dbReference type="PROSITE" id="PS50262"/>
    </source>
</evidence>
<comment type="similarity">
    <text evidence="11">Belongs to the G-protein coupled receptor 1 family.</text>
</comment>
<comment type="caution">
    <text evidence="12">Lacks conserved residue(s) required for the propagation of feature annotation.</text>
</comment>
<dbReference type="InterPro" id="IPR000190">
    <property type="entry name" value="ATII_AT1_rcpt"/>
</dbReference>
<evidence type="ECO:0000256" key="5">
    <source>
        <dbReference type="ARBA" id="ARBA00023136"/>
    </source>
</evidence>
<dbReference type="InterPro" id="IPR000276">
    <property type="entry name" value="GPCR_Rhodpsn"/>
</dbReference>
<dbReference type="GO" id="GO:0030593">
    <property type="term" value="P:neutrophil chemotaxis"/>
    <property type="evidence" value="ECO:0007669"/>
    <property type="project" value="TreeGrafter"/>
</dbReference>
<dbReference type="PROSITE" id="PS00237">
    <property type="entry name" value="G_PROTEIN_RECEP_F1_1"/>
    <property type="match status" value="1"/>
</dbReference>
<dbReference type="OrthoDB" id="8804420at2759"/>
<evidence type="ECO:0000256" key="1">
    <source>
        <dbReference type="ARBA" id="ARBA00004141"/>
    </source>
</evidence>
<evidence type="ECO:0000313" key="14">
    <source>
        <dbReference type="EMBL" id="GCC30520.1"/>
    </source>
</evidence>
<accession>A0A401SJK8</accession>
<comment type="subcellular location">
    <subcellularLocation>
        <location evidence="12">Cell membrane</location>
        <topology evidence="12">Multi-pass membrane protein</topology>
    </subcellularLocation>
    <subcellularLocation>
        <location evidence="1">Membrane</location>
        <topology evidence="1">Multi-pass membrane protein</topology>
    </subcellularLocation>
</comment>
<evidence type="ECO:0000256" key="7">
    <source>
        <dbReference type="ARBA" id="ARBA00023170"/>
    </source>
</evidence>